<dbReference type="OrthoDB" id="3870533at2759"/>
<keyword evidence="3" id="KW-1185">Reference proteome</keyword>
<sequence>MNNRVPHHTIEQHAPQEHNAVAGAQQINHRHGTPGHYNHQVKDAPNRRHLPPAPFSLEKQVIVICKNPNGQVNRERRFERQDITSSSGRIDHLCRRRSGSATDIIYVYVERLHNFFAHYERWVRDSKLPDLQVTLADQRDVMVLWISMYELAREMDDWRLVAAINVKILAIAKMGTWSFYKRSVNDYLKRAPHNDELRCLLLDLHVARFQIHLFKRYFWMLSPRLSFAIIRRKMLPHPPTMGEIGVSCAYHQHDHLYPLTECNARIR</sequence>
<name>A0A074YTD3_AURSE</name>
<evidence type="ECO:0000313" key="2">
    <source>
        <dbReference type="EMBL" id="KEQ99404.1"/>
    </source>
</evidence>
<feature type="region of interest" description="Disordered" evidence="1">
    <location>
        <begin position="28"/>
        <end position="52"/>
    </location>
</feature>
<dbReference type="HOGENOM" id="CLU_1057624_0_0_1"/>
<dbReference type="InParanoid" id="A0A074YTD3"/>
<organism evidence="2 3">
    <name type="scientific">Aureobasidium subglaciale (strain EXF-2481)</name>
    <name type="common">Aureobasidium pullulans var. subglaciale</name>
    <dbReference type="NCBI Taxonomy" id="1043005"/>
    <lineage>
        <taxon>Eukaryota</taxon>
        <taxon>Fungi</taxon>
        <taxon>Dikarya</taxon>
        <taxon>Ascomycota</taxon>
        <taxon>Pezizomycotina</taxon>
        <taxon>Dothideomycetes</taxon>
        <taxon>Dothideomycetidae</taxon>
        <taxon>Dothideales</taxon>
        <taxon>Saccotheciaceae</taxon>
        <taxon>Aureobasidium</taxon>
    </lineage>
</organism>
<accession>A0A074YTD3</accession>
<evidence type="ECO:0000256" key="1">
    <source>
        <dbReference type="SAM" id="MobiDB-lite"/>
    </source>
</evidence>
<proteinExistence type="predicted"/>
<dbReference type="EMBL" id="KL584750">
    <property type="protein sequence ID" value="KEQ99404.1"/>
    <property type="molecule type" value="Genomic_DNA"/>
</dbReference>
<evidence type="ECO:0000313" key="3">
    <source>
        <dbReference type="Proteomes" id="UP000030641"/>
    </source>
</evidence>
<dbReference type="GeneID" id="25371325"/>
<protein>
    <submittedName>
        <fullName evidence="2">Uncharacterized protein</fullName>
    </submittedName>
</protein>
<gene>
    <name evidence="2" type="ORF">AUEXF2481DRAFT_76031</name>
</gene>
<dbReference type="AlphaFoldDB" id="A0A074YTD3"/>
<dbReference type="RefSeq" id="XP_013348296.1">
    <property type="nucleotide sequence ID" value="XM_013492842.1"/>
</dbReference>
<reference evidence="2 3" key="1">
    <citation type="journal article" date="2014" name="BMC Genomics">
        <title>Genome sequencing of four Aureobasidium pullulans varieties: biotechnological potential, stress tolerance, and description of new species.</title>
        <authorList>
            <person name="Gostin Ar C."/>
            <person name="Ohm R.A."/>
            <person name="Kogej T."/>
            <person name="Sonjak S."/>
            <person name="Turk M."/>
            <person name="Zajc J."/>
            <person name="Zalar P."/>
            <person name="Grube M."/>
            <person name="Sun H."/>
            <person name="Han J."/>
            <person name="Sharma A."/>
            <person name="Chiniquy J."/>
            <person name="Ngan C.Y."/>
            <person name="Lipzen A."/>
            <person name="Barry K."/>
            <person name="Grigoriev I.V."/>
            <person name="Gunde-Cimerman N."/>
        </authorList>
    </citation>
    <scope>NUCLEOTIDE SEQUENCE [LARGE SCALE GENOMIC DNA]</scope>
    <source>
        <strain evidence="2 3">EXF-2481</strain>
    </source>
</reference>
<dbReference type="Proteomes" id="UP000030641">
    <property type="component" value="Unassembled WGS sequence"/>
</dbReference>